<dbReference type="GO" id="GO:0004364">
    <property type="term" value="F:glutathione transferase activity"/>
    <property type="evidence" value="ECO:0007669"/>
    <property type="project" value="TreeGrafter"/>
</dbReference>
<reference evidence="2 3" key="1">
    <citation type="submission" date="2019-06" db="EMBL/GenBank/DDBJ databases">
        <authorList>
            <person name="Lee I."/>
            <person name="Jang G.I."/>
            <person name="Hwang C.Y."/>
        </authorList>
    </citation>
    <scope>NUCLEOTIDE SEQUENCE [LARGE SCALE GENOMIC DNA]</scope>
    <source>
        <strain evidence="2 3">PAMC 28131</strain>
    </source>
</reference>
<dbReference type="EMBL" id="VFSU01000021">
    <property type="protein sequence ID" value="TPE61764.1"/>
    <property type="molecule type" value="Genomic_DNA"/>
</dbReference>
<proteinExistence type="predicted"/>
<organism evidence="2 3">
    <name type="scientific">Sandaracinobacter neustonicus</name>
    <dbReference type="NCBI Taxonomy" id="1715348"/>
    <lineage>
        <taxon>Bacteria</taxon>
        <taxon>Pseudomonadati</taxon>
        <taxon>Pseudomonadota</taxon>
        <taxon>Alphaproteobacteria</taxon>
        <taxon>Sphingomonadales</taxon>
        <taxon>Sphingosinicellaceae</taxon>
        <taxon>Sandaracinobacter</taxon>
    </lineage>
</organism>
<name>A0A501XNA1_9SPHN</name>
<keyword evidence="2" id="KW-0413">Isomerase</keyword>
<dbReference type="OrthoDB" id="5244108at2"/>
<dbReference type="PANTHER" id="PTHR42943:SF4">
    <property type="entry name" value="C2H2-TYPE DOMAIN-CONTAINING PROTEIN"/>
    <property type="match status" value="1"/>
</dbReference>
<dbReference type="GO" id="GO:0004602">
    <property type="term" value="F:glutathione peroxidase activity"/>
    <property type="evidence" value="ECO:0007669"/>
    <property type="project" value="TreeGrafter"/>
</dbReference>
<dbReference type="GO" id="GO:0006749">
    <property type="term" value="P:glutathione metabolic process"/>
    <property type="evidence" value="ECO:0007669"/>
    <property type="project" value="TreeGrafter"/>
</dbReference>
<comment type="caution">
    <text evidence="2">The sequence shown here is derived from an EMBL/GenBank/DDBJ whole genome shotgun (WGS) entry which is preliminary data.</text>
</comment>
<dbReference type="Pfam" id="PF01323">
    <property type="entry name" value="DSBA"/>
    <property type="match status" value="1"/>
</dbReference>
<evidence type="ECO:0000259" key="1">
    <source>
        <dbReference type="Pfam" id="PF01323"/>
    </source>
</evidence>
<dbReference type="InterPro" id="IPR001853">
    <property type="entry name" value="DSBA-like_thioredoxin_dom"/>
</dbReference>
<sequence>MRTIRRRLMGEPPTLHYFHGVADPYSHLAAQLLPALAAAYGLRVVPHLVPAPAAEVAPEPERLLGWSIRDAGQLAAAHGLAFPADARAPAADAVRAAEGVLAGLTDPAAFSEAAFRVGTALWRGQPFDAPTRDAQAALAEGAAALAKAGHYLPGVFAFEGECYWGVDRLPHLEARLADLRQSPPMGPPVVRQLEASDRRGDVRRAPLEFFLSFRSPYTHIAAARVRALADRWNAELLLRPVLPMVMRGLPVPLEKRMYIVRDTKREADRLGLPFGRICDPVGTGVERGLAVLHRAIALGRGPDFVESFLQGAFAEGVDATTDAGLLGLAERTGLSAADVQAALADESWRAIAEQNRERMFGLGLWGVPAFRVGNLPAHWGQDRLWAVEQDLGRIAGGIA</sequence>
<accession>A0A501XNA1</accession>
<evidence type="ECO:0000313" key="2">
    <source>
        <dbReference type="EMBL" id="TPE61764.1"/>
    </source>
</evidence>
<evidence type="ECO:0000313" key="3">
    <source>
        <dbReference type="Proteomes" id="UP000319897"/>
    </source>
</evidence>
<dbReference type="Gene3D" id="3.40.30.10">
    <property type="entry name" value="Glutaredoxin"/>
    <property type="match status" value="1"/>
</dbReference>
<dbReference type="AlphaFoldDB" id="A0A501XNA1"/>
<dbReference type="InterPro" id="IPR051924">
    <property type="entry name" value="GST_Kappa/NadH"/>
</dbReference>
<dbReference type="PANTHER" id="PTHR42943">
    <property type="entry name" value="GLUTATHIONE S-TRANSFERASE KAPPA"/>
    <property type="match status" value="1"/>
</dbReference>
<dbReference type="SUPFAM" id="SSF52833">
    <property type="entry name" value="Thioredoxin-like"/>
    <property type="match status" value="2"/>
</dbReference>
<feature type="domain" description="DSBA-like thioredoxin" evidence="1">
    <location>
        <begin position="207"/>
        <end position="391"/>
    </location>
</feature>
<dbReference type="Proteomes" id="UP000319897">
    <property type="component" value="Unassembled WGS sequence"/>
</dbReference>
<dbReference type="InterPro" id="IPR036249">
    <property type="entry name" value="Thioredoxin-like_sf"/>
</dbReference>
<dbReference type="GO" id="GO:0016853">
    <property type="term" value="F:isomerase activity"/>
    <property type="evidence" value="ECO:0007669"/>
    <property type="project" value="UniProtKB-KW"/>
</dbReference>
<gene>
    <name evidence="2" type="ORF">FJQ54_07635</name>
</gene>
<protein>
    <submittedName>
        <fullName evidence="2">2-hydroxychromene-2-carboxylate isomerase</fullName>
    </submittedName>
</protein>
<keyword evidence="3" id="KW-1185">Reference proteome</keyword>